<feature type="domain" description="Metallo-beta-lactamase" evidence="1">
    <location>
        <begin position="40"/>
        <end position="251"/>
    </location>
</feature>
<reference evidence="3" key="1">
    <citation type="submission" date="2023-07" db="EMBL/GenBank/DDBJ databases">
        <title>Conexibacter stalactiti sp. nov., isolated from stalactites in a lava cave and emended description of the genus Conexibacter.</title>
        <authorList>
            <person name="Lee S.D."/>
        </authorList>
    </citation>
    <scope>NUCLEOTIDE SEQUENCE [LARGE SCALE GENOMIC DNA]</scope>
    <source>
        <strain evidence="3">KCTC 39840</strain>
    </source>
</reference>
<dbReference type="SUPFAM" id="SSF56281">
    <property type="entry name" value="Metallo-hydrolase/oxidoreductase"/>
    <property type="match status" value="1"/>
</dbReference>
<name>A0ABU4HNG8_9ACTN</name>
<evidence type="ECO:0000259" key="1">
    <source>
        <dbReference type="SMART" id="SM00849"/>
    </source>
</evidence>
<protein>
    <submittedName>
        <fullName evidence="2">MBL fold metallo-hydrolase</fullName>
    </submittedName>
</protein>
<dbReference type="SMART" id="SM00849">
    <property type="entry name" value="Lactamase_B"/>
    <property type="match status" value="1"/>
</dbReference>
<dbReference type="RefSeq" id="WP_318597194.1">
    <property type="nucleotide sequence ID" value="NZ_JAWSTH010000023.1"/>
</dbReference>
<dbReference type="InterPro" id="IPR036866">
    <property type="entry name" value="RibonucZ/Hydroxyglut_hydro"/>
</dbReference>
<dbReference type="EMBL" id="JAWSTH010000023">
    <property type="protein sequence ID" value="MDW5594861.1"/>
    <property type="molecule type" value="Genomic_DNA"/>
</dbReference>
<evidence type="ECO:0000313" key="3">
    <source>
        <dbReference type="Proteomes" id="UP001284601"/>
    </source>
</evidence>
<keyword evidence="3" id="KW-1185">Reference proteome</keyword>
<dbReference type="InterPro" id="IPR001279">
    <property type="entry name" value="Metallo-B-lactamas"/>
</dbReference>
<dbReference type="InterPro" id="IPR050855">
    <property type="entry name" value="NDM-1-like"/>
</dbReference>
<dbReference type="Pfam" id="PF00753">
    <property type="entry name" value="Lactamase_B"/>
    <property type="match status" value="1"/>
</dbReference>
<organism evidence="2 3">
    <name type="scientific">Conexibacter stalactiti</name>
    <dbReference type="NCBI Taxonomy" id="1940611"/>
    <lineage>
        <taxon>Bacteria</taxon>
        <taxon>Bacillati</taxon>
        <taxon>Actinomycetota</taxon>
        <taxon>Thermoleophilia</taxon>
        <taxon>Solirubrobacterales</taxon>
        <taxon>Conexibacteraceae</taxon>
        <taxon>Conexibacter</taxon>
    </lineage>
</organism>
<proteinExistence type="predicted"/>
<sequence>MTTASVHRAAFHAREVGAPEMVCDGIWAVPLPLAGSPVLSVFVHLLRHDDGVVLVDAGYADELSWEALLAGLAAAGHRIGDVTHLVLTHNHPDHIGLAARVREASGAPIAIHPLDAFQLQRPLRGSFFDQLERELTLAGLPPAVLEEMVASSRALAAHSDDLLVDSFLADGETLRLGSLELELLWTPGHARGHVSLLDRSRRLLIGGDVLLPEGEVQVGLVSDDDDDPVAQLRDSLRRLAALPIDQVLPGHQYRFGDVAAVVARTLGEQDERLARTAAVLARRPDATAWELTTALDWGRPWERIGLTGRRFAVMQAMGWQRYLERRAG</sequence>
<evidence type="ECO:0000313" key="2">
    <source>
        <dbReference type="EMBL" id="MDW5594861.1"/>
    </source>
</evidence>
<comment type="caution">
    <text evidence="2">The sequence shown here is derived from an EMBL/GenBank/DDBJ whole genome shotgun (WGS) entry which is preliminary data.</text>
</comment>
<dbReference type="Proteomes" id="UP001284601">
    <property type="component" value="Unassembled WGS sequence"/>
</dbReference>
<dbReference type="PANTHER" id="PTHR42951">
    <property type="entry name" value="METALLO-BETA-LACTAMASE DOMAIN-CONTAINING"/>
    <property type="match status" value="1"/>
</dbReference>
<accession>A0ABU4HNG8</accession>
<gene>
    <name evidence="2" type="ORF">R7226_10960</name>
</gene>
<dbReference type="Gene3D" id="3.60.15.10">
    <property type="entry name" value="Ribonuclease Z/Hydroxyacylglutathione hydrolase-like"/>
    <property type="match status" value="1"/>
</dbReference>